<evidence type="ECO:0000256" key="4">
    <source>
        <dbReference type="ARBA" id="ARBA00022490"/>
    </source>
</evidence>
<evidence type="ECO:0000313" key="9">
    <source>
        <dbReference type="EMBL" id="SFC64732.1"/>
    </source>
</evidence>
<dbReference type="GO" id="GO:0005737">
    <property type="term" value="C:cytoplasm"/>
    <property type="evidence" value="ECO:0007669"/>
    <property type="project" value="UniProtKB-SubCell"/>
</dbReference>
<comment type="similarity">
    <text evidence="2">Belongs to the low molecular weight phosphotyrosine protein phosphatase family.</text>
</comment>
<dbReference type="AlphaFoldDB" id="A0A1I1KWP9"/>
<dbReference type="PRINTS" id="PR00720">
    <property type="entry name" value="MAMMALPTPASE"/>
</dbReference>
<evidence type="ECO:0000256" key="1">
    <source>
        <dbReference type="ARBA" id="ARBA00004496"/>
    </source>
</evidence>
<dbReference type="GO" id="GO:0003993">
    <property type="term" value="F:acid phosphatase activity"/>
    <property type="evidence" value="ECO:0007669"/>
    <property type="project" value="InterPro"/>
</dbReference>
<keyword evidence="4" id="KW-0963">Cytoplasm</keyword>
<dbReference type="InterPro" id="IPR017867">
    <property type="entry name" value="Tyr_phospatase_low_mol_wt"/>
</dbReference>
<dbReference type="SMART" id="SM00226">
    <property type="entry name" value="LMWPc"/>
    <property type="match status" value="1"/>
</dbReference>
<dbReference type="EC" id="3.1.3.48" evidence="3"/>
<feature type="active site" description="Nucleophile" evidence="7">
    <location>
        <position position="10"/>
    </location>
</feature>
<feature type="active site" description="Proton donor" evidence="7">
    <location>
        <position position="124"/>
    </location>
</feature>
<dbReference type="PRINTS" id="PR00719">
    <property type="entry name" value="LMWPTPASE"/>
</dbReference>
<dbReference type="InterPro" id="IPR002115">
    <property type="entry name" value="Tyr_Pase_low_mol_wt_mml"/>
</dbReference>
<accession>A0A1I1KWP9</accession>
<dbReference type="STRING" id="1334022.SAMN04487907_106174"/>
<dbReference type="PANTHER" id="PTHR11717:SF7">
    <property type="entry name" value="LOW MOLECULAR WEIGHT PHOSPHOTYROSINE PROTEIN PHOSPHATASE"/>
    <property type="match status" value="1"/>
</dbReference>
<dbReference type="RefSeq" id="WP_092543614.1">
    <property type="nucleotide sequence ID" value="NZ_FOKV01000006.1"/>
</dbReference>
<keyword evidence="10" id="KW-1185">Reference proteome</keyword>
<evidence type="ECO:0000256" key="6">
    <source>
        <dbReference type="ARBA" id="ARBA00022912"/>
    </source>
</evidence>
<dbReference type="GO" id="GO:0004726">
    <property type="term" value="F:non-membrane spanning protein tyrosine phosphatase activity"/>
    <property type="evidence" value="ECO:0007669"/>
    <property type="project" value="InterPro"/>
</dbReference>
<evidence type="ECO:0000313" key="10">
    <source>
        <dbReference type="Proteomes" id="UP000199438"/>
    </source>
</evidence>
<organism evidence="9 10">
    <name type="scientific">Zunongwangia mangrovi</name>
    <dbReference type="NCBI Taxonomy" id="1334022"/>
    <lineage>
        <taxon>Bacteria</taxon>
        <taxon>Pseudomonadati</taxon>
        <taxon>Bacteroidota</taxon>
        <taxon>Flavobacteriia</taxon>
        <taxon>Flavobacteriales</taxon>
        <taxon>Flavobacteriaceae</taxon>
        <taxon>Zunongwangia</taxon>
    </lineage>
</organism>
<comment type="subcellular location">
    <subcellularLocation>
        <location evidence="1">Cytoplasm</location>
    </subcellularLocation>
</comment>
<evidence type="ECO:0000259" key="8">
    <source>
        <dbReference type="SMART" id="SM00226"/>
    </source>
</evidence>
<dbReference type="EMBL" id="FOKV01000006">
    <property type="protein sequence ID" value="SFC64732.1"/>
    <property type="molecule type" value="Genomic_DNA"/>
</dbReference>
<evidence type="ECO:0000256" key="7">
    <source>
        <dbReference type="PIRSR" id="PIRSR617867-1"/>
    </source>
</evidence>
<keyword evidence="6" id="KW-0904">Protein phosphatase</keyword>
<sequence length="156" mass="17701">MKKKKILMVCLGNICRSPLAEGVLKAKVDANEVYVDSAGTSNYHIDDLPDRRSIATARKHDLDITDQRGRQLTKQDLKDFDHIFVMDNSNYRDAVSLTNSEEEKAKIKLILNEIFPGENVDVPDPYYGGDQGFENVYQMLDEATDKIIEKLNNGTY</sequence>
<evidence type="ECO:0000256" key="2">
    <source>
        <dbReference type="ARBA" id="ARBA00011063"/>
    </source>
</evidence>
<dbReference type="OrthoDB" id="9784339at2"/>
<dbReference type="SUPFAM" id="SSF52788">
    <property type="entry name" value="Phosphotyrosine protein phosphatases I"/>
    <property type="match status" value="1"/>
</dbReference>
<evidence type="ECO:0000256" key="5">
    <source>
        <dbReference type="ARBA" id="ARBA00022801"/>
    </source>
</evidence>
<proteinExistence type="inferred from homology"/>
<keyword evidence="5" id="KW-0378">Hydrolase</keyword>
<feature type="domain" description="Phosphotyrosine protein phosphatase I" evidence="8">
    <location>
        <begin position="4"/>
        <end position="150"/>
    </location>
</feature>
<feature type="active site" evidence="7">
    <location>
        <position position="16"/>
    </location>
</feature>
<protein>
    <recommendedName>
        <fullName evidence="3">protein-tyrosine-phosphatase</fullName>
        <ecNumber evidence="3">3.1.3.48</ecNumber>
    </recommendedName>
</protein>
<reference evidence="10" key="1">
    <citation type="submission" date="2016-10" db="EMBL/GenBank/DDBJ databases">
        <authorList>
            <person name="Varghese N."/>
            <person name="Submissions S."/>
        </authorList>
    </citation>
    <scope>NUCLEOTIDE SEQUENCE [LARGE SCALE GENOMIC DNA]</scope>
    <source>
        <strain evidence="10">DSM 24499</strain>
    </source>
</reference>
<evidence type="ECO:0000256" key="3">
    <source>
        <dbReference type="ARBA" id="ARBA00013064"/>
    </source>
</evidence>
<dbReference type="PANTHER" id="PTHR11717">
    <property type="entry name" value="LOW MOLECULAR WEIGHT PROTEIN TYROSINE PHOSPHATASE"/>
    <property type="match status" value="1"/>
</dbReference>
<dbReference type="Gene3D" id="3.40.50.2300">
    <property type="match status" value="1"/>
</dbReference>
<gene>
    <name evidence="9" type="ORF">SAMN04487907_106174</name>
</gene>
<name>A0A1I1KWP9_9FLAO</name>
<dbReference type="Proteomes" id="UP000199438">
    <property type="component" value="Unassembled WGS sequence"/>
</dbReference>
<dbReference type="InterPro" id="IPR023485">
    <property type="entry name" value="Ptyr_pPase"/>
</dbReference>
<dbReference type="InterPro" id="IPR036196">
    <property type="entry name" value="Ptyr_pPase_sf"/>
</dbReference>
<dbReference type="Pfam" id="PF01451">
    <property type="entry name" value="LMWPc"/>
    <property type="match status" value="1"/>
</dbReference>
<dbReference type="InterPro" id="IPR050438">
    <property type="entry name" value="LMW_PTPase"/>
</dbReference>
<dbReference type="CDD" id="cd16343">
    <property type="entry name" value="LMWPTP"/>
    <property type="match status" value="1"/>
</dbReference>